<proteinExistence type="predicted"/>
<dbReference type="Proteomes" id="UP000002384">
    <property type="component" value="Chromosome"/>
</dbReference>
<name>B7KKG2_GLOC7</name>
<evidence type="ECO:0008006" key="3">
    <source>
        <dbReference type="Google" id="ProtNLM"/>
    </source>
</evidence>
<accession>B7KKG2</accession>
<dbReference type="RefSeq" id="WP_015955880.1">
    <property type="nucleotide sequence ID" value="NC_011729.1"/>
</dbReference>
<organism evidence="1 2">
    <name type="scientific">Gloeothece citriformis (strain PCC 7424)</name>
    <name type="common">Cyanothece sp. (strain PCC 7424)</name>
    <dbReference type="NCBI Taxonomy" id="65393"/>
    <lineage>
        <taxon>Bacteria</taxon>
        <taxon>Bacillati</taxon>
        <taxon>Cyanobacteriota</taxon>
        <taxon>Cyanophyceae</taxon>
        <taxon>Oscillatoriophycideae</taxon>
        <taxon>Chroococcales</taxon>
        <taxon>Aphanothecaceae</taxon>
        <taxon>Gloeothece</taxon>
        <taxon>Gloeothece citriformis</taxon>
    </lineage>
</organism>
<evidence type="ECO:0000313" key="2">
    <source>
        <dbReference type="Proteomes" id="UP000002384"/>
    </source>
</evidence>
<dbReference type="STRING" id="65393.PCC7424_3918"/>
<dbReference type="EMBL" id="CP001291">
    <property type="protein sequence ID" value="ACK72295.1"/>
    <property type="molecule type" value="Genomic_DNA"/>
</dbReference>
<reference evidence="2" key="1">
    <citation type="journal article" date="2011" name="MBio">
        <title>Novel metabolic attributes of the genus Cyanothece, comprising a group of unicellular nitrogen-fixing Cyanobacteria.</title>
        <authorList>
            <person name="Bandyopadhyay A."/>
            <person name="Elvitigala T."/>
            <person name="Welsh E."/>
            <person name="Stockel J."/>
            <person name="Liberton M."/>
            <person name="Min H."/>
            <person name="Sherman L.A."/>
            <person name="Pakrasi H.B."/>
        </authorList>
    </citation>
    <scope>NUCLEOTIDE SEQUENCE [LARGE SCALE GENOMIC DNA]</scope>
    <source>
        <strain evidence="2">PCC 7424</strain>
    </source>
</reference>
<dbReference type="HOGENOM" id="CLU_174734_3_1_3"/>
<protein>
    <recommendedName>
        <fullName evidence="3">DUF4926 domain-containing protein</fullName>
    </recommendedName>
</protein>
<dbReference type="InterPro" id="IPR032568">
    <property type="entry name" value="DUF4926"/>
</dbReference>
<keyword evidence="2" id="KW-1185">Reference proteome</keyword>
<dbReference type="eggNOG" id="ENOG5033BH9">
    <property type="taxonomic scope" value="Bacteria"/>
</dbReference>
<gene>
    <name evidence="1" type="ordered locus">PCC7424_3918</name>
</gene>
<dbReference type="Pfam" id="PF16277">
    <property type="entry name" value="DUF4926"/>
    <property type="match status" value="1"/>
</dbReference>
<sequence length="64" mass="7146">MIKELDIVMLTHDIREQGLKKGSQGAIIHCYADGQAFEVEFVNDSGKTLALLTLEKADLQLEQE</sequence>
<dbReference type="KEGG" id="cyc:PCC7424_3918"/>
<evidence type="ECO:0000313" key="1">
    <source>
        <dbReference type="EMBL" id="ACK72295.1"/>
    </source>
</evidence>
<dbReference type="AlphaFoldDB" id="B7KKG2"/>